<keyword evidence="1" id="KW-0732">Signal</keyword>
<dbReference type="STRING" id="1131292.BCR24_07510"/>
<dbReference type="OrthoDB" id="2183299at2"/>
<sequence>MKKKILFLLFTLIAVSGCSKANGHTTLNALDKPLAWQEKREKPFGKYDYGMLDEQKFNKLLKEKFEVSLPKYYKDMTITFTKNFVTEEVYAEQPDYFITAQGETLYLKIVSQYKETQELVLYTTMEFEYVFDRENGQVTLKNQSVMINDASKEGKLLNNTFDQLITDMGQVTNIKHINKKLEEFHTLTKKEKDNLSNQIIVLYDDSAVGKERNELQKVLSVQYNPEGILKNTYFYIVDVIDEEK</sequence>
<dbReference type="AlphaFoldDB" id="A0A1E5H8Z7"/>
<dbReference type="EMBL" id="MIKC01000040">
    <property type="protein sequence ID" value="OEG21305.1"/>
    <property type="molecule type" value="Genomic_DNA"/>
</dbReference>
<accession>A0A1E5H8Z7</accession>
<evidence type="ECO:0000313" key="2">
    <source>
        <dbReference type="EMBL" id="OEG21305.1"/>
    </source>
</evidence>
<evidence type="ECO:0000313" key="3">
    <source>
        <dbReference type="Proteomes" id="UP000094469"/>
    </source>
</evidence>
<dbReference type="PROSITE" id="PS51257">
    <property type="entry name" value="PROKAR_LIPOPROTEIN"/>
    <property type="match status" value="1"/>
</dbReference>
<name>A0A1E5H8Z7_9ENTE</name>
<protein>
    <recommendedName>
        <fullName evidence="4">Lipoprotein</fullName>
    </recommendedName>
</protein>
<reference evidence="3" key="1">
    <citation type="submission" date="2016-09" db="EMBL/GenBank/DDBJ databases">
        <authorList>
            <person name="Gulvik C.A."/>
        </authorList>
    </citation>
    <scope>NUCLEOTIDE SEQUENCE [LARGE SCALE GENOMIC DNA]</scope>
    <source>
        <strain evidence="3">LMG 26676</strain>
    </source>
</reference>
<proteinExistence type="predicted"/>
<evidence type="ECO:0000256" key="1">
    <source>
        <dbReference type="SAM" id="SignalP"/>
    </source>
</evidence>
<dbReference type="Proteomes" id="UP000094469">
    <property type="component" value="Unassembled WGS sequence"/>
</dbReference>
<dbReference type="RefSeq" id="WP_069641101.1">
    <property type="nucleotide sequence ID" value="NZ_JAFBEZ010000001.1"/>
</dbReference>
<keyword evidence="3" id="KW-1185">Reference proteome</keyword>
<evidence type="ECO:0008006" key="4">
    <source>
        <dbReference type="Google" id="ProtNLM"/>
    </source>
</evidence>
<feature type="signal peptide" evidence="1">
    <location>
        <begin position="1"/>
        <end position="21"/>
    </location>
</feature>
<organism evidence="2 3">
    <name type="scientific">Enterococcus ureilyticus</name>
    <dbReference type="NCBI Taxonomy" id="1131292"/>
    <lineage>
        <taxon>Bacteria</taxon>
        <taxon>Bacillati</taxon>
        <taxon>Bacillota</taxon>
        <taxon>Bacilli</taxon>
        <taxon>Lactobacillales</taxon>
        <taxon>Enterococcaceae</taxon>
        <taxon>Enterococcus</taxon>
    </lineage>
</organism>
<feature type="chain" id="PRO_5039280160" description="Lipoprotein" evidence="1">
    <location>
        <begin position="22"/>
        <end position="244"/>
    </location>
</feature>
<gene>
    <name evidence="2" type="ORF">BCR24_07510</name>
</gene>
<comment type="caution">
    <text evidence="2">The sequence shown here is derived from an EMBL/GenBank/DDBJ whole genome shotgun (WGS) entry which is preliminary data.</text>
</comment>